<comment type="similarity">
    <text evidence="2">Belongs to the MAD1 family.</text>
</comment>
<reference evidence="10 11" key="1">
    <citation type="submission" date="2015-09" db="EMBL/GenBank/DDBJ databases">
        <title>Host preference determinants of Valsa canker pathogens revealed by comparative genomics.</title>
        <authorList>
            <person name="Yin Z."/>
            <person name="Huang L."/>
        </authorList>
    </citation>
    <scope>NUCLEOTIDE SEQUENCE [LARGE SCALE GENOMIC DNA]</scope>
    <source>
        <strain evidence="10 11">YSFL</strain>
    </source>
</reference>
<dbReference type="EMBL" id="LJZO01000001">
    <property type="protein sequence ID" value="ROW05623.1"/>
    <property type="molecule type" value="Genomic_DNA"/>
</dbReference>
<evidence type="ECO:0000256" key="8">
    <source>
        <dbReference type="SAM" id="Coils"/>
    </source>
</evidence>
<feature type="compositionally biased region" description="Low complexity" evidence="9">
    <location>
        <begin position="533"/>
        <end position="546"/>
    </location>
</feature>
<comment type="caution">
    <text evidence="10">The sequence shown here is derived from an EMBL/GenBank/DDBJ whole genome shotgun (WGS) entry which is preliminary data.</text>
</comment>
<evidence type="ECO:0000256" key="4">
    <source>
        <dbReference type="ARBA" id="ARBA00022618"/>
    </source>
</evidence>
<proteinExistence type="inferred from homology"/>
<evidence type="ECO:0000256" key="6">
    <source>
        <dbReference type="ARBA" id="ARBA00023242"/>
    </source>
</evidence>
<evidence type="ECO:0000256" key="2">
    <source>
        <dbReference type="ARBA" id="ARBA00008029"/>
    </source>
</evidence>
<feature type="compositionally biased region" description="Low complexity" evidence="9">
    <location>
        <begin position="14"/>
        <end position="33"/>
    </location>
</feature>
<accession>A0A423WQB5</accession>
<dbReference type="SUPFAM" id="SSF75704">
    <property type="entry name" value="Mitotic arrest deficient-like 1, Mad1"/>
    <property type="match status" value="1"/>
</dbReference>
<feature type="compositionally biased region" description="Polar residues" evidence="9">
    <location>
        <begin position="102"/>
        <end position="111"/>
    </location>
</feature>
<feature type="compositionally biased region" description="Polar residues" evidence="9">
    <location>
        <begin position="61"/>
        <end position="83"/>
    </location>
</feature>
<evidence type="ECO:0000313" key="11">
    <source>
        <dbReference type="Proteomes" id="UP000284375"/>
    </source>
</evidence>
<keyword evidence="8" id="KW-0175">Coiled coil</keyword>
<feature type="compositionally biased region" description="Basic and acidic residues" evidence="9">
    <location>
        <begin position="121"/>
        <end position="130"/>
    </location>
</feature>
<dbReference type="Gene3D" id="6.10.250.90">
    <property type="match status" value="1"/>
</dbReference>
<dbReference type="GO" id="GO:0051301">
    <property type="term" value="P:cell division"/>
    <property type="evidence" value="ECO:0007669"/>
    <property type="project" value="UniProtKB-KW"/>
</dbReference>
<keyword evidence="7" id="KW-0131">Cell cycle</keyword>
<feature type="coiled-coil region" evidence="8">
    <location>
        <begin position="579"/>
        <end position="698"/>
    </location>
</feature>
<dbReference type="Pfam" id="PF05557">
    <property type="entry name" value="MAD"/>
    <property type="match status" value="1"/>
</dbReference>
<dbReference type="AlphaFoldDB" id="A0A423WQB5"/>
<dbReference type="Gene3D" id="3.30.457.60">
    <property type="match status" value="1"/>
</dbReference>
<dbReference type="Proteomes" id="UP000284375">
    <property type="component" value="Unassembled WGS sequence"/>
</dbReference>
<evidence type="ECO:0000256" key="5">
    <source>
        <dbReference type="ARBA" id="ARBA00022776"/>
    </source>
</evidence>
<comment type="subcellular location">
    <subcellularLocation>
        <location evidence="1">Nucleus</location>
    </subcellularLocation>
</comment>
<dbReference type="GO" id="GO:0007094">
    <property type="term" value="P:mitotic spindle assembly checkpoint signaling"/>
    <property type="evidence" value="ECO:0007669"/>
    <property type="project" value="InterPro"/>
</dbReference>
<dbReference type="GO" id="GO:0051315">
    <property type="term" value="P:attachment of mitotic spindle microtubules to kinetochore"/>
    <property type="evidence" value="ECO:0007669"/>
    <property type="project" value="TreeGrafter"/>
</dbReference>
<feature type="region of interest" description="Disordered" evidence="9">
    <location>
        <begin position="1"/>
        <end position="130"/>
    </location>
</feature>
<name>A0A423WQB5_CYTCH</name>
<feature type="compositionally biased region" description="Low complexity" evidence="9">
    <location>
        <begin position="84"/>
        <end position="101"/>
    </location>
</feature>
<keyword evidence="5" id="KW-0498">Mitosis</keyword>
<dbReference type="STRING" id="252740.A0A423WQB5"/>
<evidence type="ECO:0000256" key="7">
    <source>
        <dbReference type="ARBA" id="ARBA00023306"/>
    </source>
</evidence>
<sequence>MTMVPHTPQGSGGDRPSSAAGSRRASTSSDSHSNTNRFVAGTSSLPRPQTSLRESRLNAIRANSSQPSFSLLTAETRAGNSLAQSQSRSRSISRSRQSTTSPAFQGSMSPESSKENMAPPDAEKYETQRRQIEQLKADLGTLRYNITTAEAEKEITRLQHENELRKAKELADDEFKKKQAEESEKSAALRLVERLQQELQELRESQDGEKAEAEARAKAAEEEARLLKEELEDMSSAKDEQARLEERRVADLNVQVQTARNQVAALEQDGQTKEALLHQTQSQLVEKDTTISEMESELLRLKAQTGDAETMSIIRRELSELVTHCRDLEATNREQLSELKRLRQTHKAVEIVEEEKATLQRKLEVADDMKNELAEERRQRERLEEERLAWAAYLEREGQADFDSPEAVARALVQERLNSASLLEKLGSVQPQIAERDAIIRDLEEERTGLAGQIEKLKANPVAGPADKARQRLDRQRALAEKEVEFLRAQLRSYDNEDLTLQPEAYDETKAQRIRELELLVDRYRAEVHALQSELSSLEPSSSTSPAAVPGTKRPLPTEEDGEAATQHHEQLGQLARKNRTLQDELSGLQTSHKLLQKELSVTQEQLAAARRSGSVRVLQLRSNPTDDYQAVKQTAIDELRVENEQLRRLVQDGPGGAAAARFPVVPVSTLVALQRDLQAARDDTASARKKCQRLKEVWADKSAEFKEAVFQLLGWHVTFIPSNKMRLESVYYPSESDEHERSIVFDGERGSMKVGGGPRSAFAMKINDTRKYWVTEKNCIPGFLAALTLELYDEAVREGKEM</sequence>
<evidence type="ECO:0000256" key="3">
    <source>
        <dbReference type="ARBA" id="ARBA00022019"/>
    </source>
</evidence>
<keyword evidence="6" id="KW-0539">Nucleus</keyword>
<dbReference type="OrthoDB" id="331602at2759"/>
<organism evidence="10 11">
    <name type="scientific">Cytospora chrysosperma</name>
    <name type="common">Cytospora canker fungus</name>
    <name type="synonym">Sphaeria chrysosperma</name>
    <dbReference type="NCBI Taxonomy" id="252740"/>
    <lineage>
        <taxon>Eukaryota</taxon>
        <taxon>Fungi</taxon>
        <taxon>Dikarya</taxon>
        <taxon>Ascomycota</taxon>
        <taxon>Pezizomycotina</taxon>
        <taxon>Sordariomycetes</taxon>
        <taxon>Sordariomycetidae</taxon>
        <taxon>Diaporthales</taxon>
        <taxon>Cytosporaceae</taxon>
        <taxon>Cytospora</taxon>
    </lineage>
</organism>
<keyword evidence="11" id="KW-1185">Reference proteome</keyword>
<dbReference type="GO" id="GO:0000776">
    <property type="term" value="C:kinetochore"/>
    <property type="evidence" value="ECO:0007669"/>
    <property type="project" value="TreeGrafter"/>
</dbReference>
<feature type="compositionally biased region" description="Polar residues" evidence="9">
    <location>
        <begin position="34"/>
        <end position="52"/>
    </location>
</feature>
<gene>
    <name evidence="10" type="ORF">VSDG_00485</name>
</gene>
<dbReference type="InterPro" id="IPR008672">
    <property type="entry name" value="Mad1"/>
</dbReference>
<dbReference type="PANTHER" id="PTHR23168">
    <property type="entry name" value="MITOTIC SPINDLE ASSEMBLY CHECKPOINT PROTEIN MAD1 MITOTIC ARREST DEFICIENT-LIKE PROTEIN 1"/>
    <property type="match status" value="1"/>
</dbReference>
<dbReference type="GO" id="GO:0072686">
    <property type="term" value="C:mitotic spindle"/>
    <property type="evidence" value="ECO:0007669"/>
    <property type="project" value="TreeGrafter"/>
</dbReference>
<dbReference type="Gene3D" id="1.20.5.170">
    <property type="match status" value="1"/>
</dbReference>
<protein>
    <recommendedName>
        <fullName evidence="3">Spindle assembly checkpoint component MAD1</fullName>
    </recommendedName>
</protein>
<evidence type="ECO:0000256" key="9">
    <source>
        <dbReference type="SAM" id="MobiDB-lite"/>
    </source>
</evidence>
<feature type="region of interest" description="Disordered" evidence="9">
    <location>
        <begin position="533"/>
        <end position="570"/>
    </location>
</feature>
<keyword evidence="4" id="KW-0132">Cell division</keyword>
<dbReference type="PANTHER" id="PTHR23168:SF0">
    <property type="entry name" value="MITOTIC SPINDLE ASSEMBLY CHECKPOINT PROTEIN MAD1"/>
    <property type="match status" value="1"/>
</dbReference>
<evidence type="ECO:0000313" key="10">
    <source>
        <dbReference type="EMBL" id="ROW05623.1"/>
    </source>
</evidence>
<evidence type="ECO:0000256" key="1">
    <source>
        <dbReference type="ARBA" id="ARBA00004123"/>
    </source>
</evidence>
<dbReference type="GO" id="GO:0005635">
    <property type="term" value="C:nuclear envelope"/>
    <property type="evidence" value="ECO:0007669"/>
    <property type="project" value="TreeGrafter"/>
</dbReference>